<dbReference type="EMBL" id="QCYY01001214">
    <property type="protein sequence ID" value="ROT79631.1"/>
    <property type="molecule type" value="Genomic_DNA"/>
</dbReference>
<reference evidence="3 4" key="1">
    <citation type="submission" date="2018-04" db="EMBL/GenBank/DDBJ databases">
        <authorList>
            <person name="Zhang X."/>
            <person name="Yuan J."/>
            <person name="Li F."/>
            <person name="Xiang J."/>
        </authorList>
    </citation>
    <scope>NUCLEOTIDE SEQUENCE [LARGE SCALE GENOMIC DNA]</scope>
    <source>
        <tissue evidence="3">Muscle</tissue>
    </source>
</reference>
<keyword evidence="2" id="KW-0732">Signal</keyword>
<evidence type="ECO:0000256" key="1">
    <source>
        <dbReference type="SAM" id="Coils"/>
    </source>
</evidence>
<comment type="caution">
    <text evidence="3">The sequence shown here is derived from an EMBL/GenBank/DDBJ whole genome shotgun (WGS) entry which is preliminary data.</text>
</comment>
<keyword evidence="1" id="KW-0175">Coiled coil</keyword>
<sequence length="182" mass="18869">MKSLVILIAVLAASEAAPQGHGGIRFTQKEYNGLQQALGYRVPVGIYSANQVFSMVEEYPTDYIVLNLPGLSAGGGSGYASRSGVAQARTGALPADDEVAETFSEVAEEAVEAVEEAAEEAAEVSINRTGLAADVDEAVAAVQDVAAVADSVRTKRQETELTAADELSFALAGLGSLIARQH</sequence>
<dbReference type="Proteomes" id="UP000283509">
    <property type="component" value="Unassembled WGS sequence"/>
</dbReference>
<gene>
    <name evidence="3" type="ORF">C7M84_001646</name>
</gene>
<name>A0A423TT76_PENVA</name>
<evidence type="ECO:0000313" key="4">
    <source>
        <dbReference type="Proteomes" id="UP000283509"/>
    </source>
</evidence>
<feature type="coiled-coil region" evidence="1">
    <location>
        <begin position="100"/>
        <end position="127"/>
    </location>
</feature>
<accession>A0A423TT76</accession>
<feature type="chain" id="PRO_5019160589" evidence="2">
    <location>
        <begin position="17"/>
        <end position="182"/>
    </location>
</feature>
<dbReference type="AlphaFoldDB" id="A0A423TT76"/>
<organism evidence="3 4">
    <name type="scientific">Penaeus vannamei</name>
    <name type="common">Whiteleg shrimp</name>
    <name type="synonym">Litopenaeus vannamei</name>
    <dbReference type="NCBI Taxonomy" id="6689"/>
    <lineage>
        <taxon>Eukaryota</taxon>
        <taxon>Metazoa</taxon>
        <taxon>Ecdysozoa</taxon>
        <taxon>Arthropoda</taxon>
        <taxon>Crustacea</taxon>
        <taxon>Multicrustacea</taxon>
        <taxon>Malacostraca</taxon>
        <taxon>Eumalacostraca</taxon>
        <taxon>Eucarida</taxon>
        <taxon>Decapoda</taxon>
        <taxon>Dendrobranchiata</taxon>
        <taxon>Penaeoidea</taxon>
        <taxon>Penaeidae</taxon>
        <taxon>Penaeus</taxon>
    </lineage>
</organism>
<protein>
    <submittedName>
        <fullName evidence="3">Uncharacterized protein</fullName>
    </submittedName>
</protein>
<keyword evidence="4" id="KW-1185">Reference proteome</keyword>
<dbReference type="OrthoDB" id="6372911at2759"/>
<feature type="signal peptide" evidence="2">
    <location>
        <begin position="1"/>
        <end position="16"/>
    </location>
</feature>
<reference evidence="3 4" key="2">
    <citation type="submission" date="2019-01" db="EMBL/GenBank/DDBJ databases">
        <title>The decoding of complex shrimp genome reveals the adaptation for benthos swimmer, frequently molting mechanism and breeding impact on genome.</title>
        <authorList>
            <person name="Sun Y."/>
            <person name="Gao Y."/>
            <person name="Yu Y."/>
        </authorList>
    </citation>
    <scope>NUCLEOTIDE SEQUENCE [LARGE SCALE GENOMIC DNA]</scope>
    <source>
        <tissue evidence="3">Muscle</tissue>
    </source>
</reference>
<evidence type="ECO:0000256" key="2">
    <source>
        <dbReference type="SAM" id="SignalP"/>
    </source>
</evidence>
<proteinExistence type="predicted"/>
<evidence type="ECO:0000313" key="3">
    <source>
        <dbReference type="EMBL" id="ROT79631.1"/>
    </source>
</evidence>